<dbReference type="EMBL" id="JBITYG010000002">
    <property type="protein sequence ID" value="MFI9100760.1"/>
    <property type="molecule type" value="Genomic_DNA"/>
</dbReference>
<evidence type="ECO:0000259" key="10">
    <source>
        <dbReference type="PROSITE" id="PS50011"/>
    </source>
</evidence>
<evidence type="ECO:0000256" key="8">
    <source>
        <dbReference type="SAM" id="MobiDB-lite"/>
    </source>
</evidence>
<dbReference type="SUPFAM" id="SSF56112">
    <property type="entry name" value="Protein kinase-like (PK-like)"/>
    <property type="match status" value="1"/>
</dbReference>
<dbReference type="PROSITE" id="PS00107">
    <property type="entry name" value="PROTEIN_KINASE_ATP"/>
    <property type="match status" value="1"/>
</dbReference>
<feature type="binding site" evidence="7">
    <location>
        <position position="49"/>
    </location>
    <ligand>
        <name>ATP</name>
        <dbReference type="ChEBI" id="CHEBI:30616"/>
    </ligand>
</feature>
<dbReference type="EC" id="2.7.11.1" evidence="1"/>
<feature type="compositionally biased region" description="Low complexity" evidence="8">
    <location>
        <begin position="439"/>
        <end position="497"/>
    </location>
</feature>
<feature type="region of interest" description="Disordered" evidence="8">
    <location>
        <begin position="282"/>
        <end position="372"/>
    </location>
</feature>
<keyword evidence="5 11" id="KW-0418">Kinase</keyword>
<dbReference type="InterPro" id="IPR008271">
    <property type="entry name" value="Ser/Thr_kinase_AS"/>
</dbReference>
<dbReference type="Proteomes" id="UP001614394">
    <property type="component" value="Unassembled WGS sequence"/>
</dbReference>
<dbReference type="CDD" id="cd14014">
    <property type="entry name" value="STKc_PknB_like"/>
    <property type="match status" value="1"/>
</dbReference>
<feature type="transmembrane region" description="Helical" evidence="9">
    <location>
        <begin position="376"/>
        <end position="397"/>
    </location>
</feature>
<dbReference type="InterPro" id="IPR011009">
    <property type="entry name" value="Kinase-like_dom_sf"/>
</dbReference>
<keyword evidence="6 7" id="KW-0067">ATP-binding</keyword>
<proteinExistence type="predicted"/>
<reference evidence="11 12" key="1">
    <citation type="submission" date="2024-10" db="EMBL/GenBank/DDBJ databases">
        <title>The Natural Products Discovery Center: Release of the First 8490 Sequenced Strains for Exploring Actinobacteria Biosynthetic Diversity.</title>
        <authorList>
            <person name="Kalkreuter E."/>
            <person name="Kautsar S.A."/>
            <person name="Yang D."/>
            <person name="Bader C.D."/>
            <person name="Teijaro C.N."/>
            <person name="Fluegel L."/>
            <person name="Davis C.M."/>
            <person name="Simpson J.R."/>
            <person name="Lauterbach L."/>
            <person name="Steele A.D."/>
            <person name="Gui C."/>
            <person name="Meng S."/>
            <person name="Li G."/>
            <person name="Viehrig K."/>
            <person name="Ye F."/>
            <person name="Su P."/>
            <person name="Kiefer A.F."/>
            <person name="Nichols A."/>
            <person name="Cepeda A.J."/>
            <person name="Yan W."/>
            <person name="Fan B."/>
            <person name="Jiang Y."/>
            <person name="Adhikari A."/>
            <person name="Zheng C.-J."/>
            <person name="Schuster L."/>
            <person name="Cowan T.M."/>
            <person name="Smanski M.J."/>
            <person name="Chevrette M.G."/>
            <person name="De Carvalho L.P.S."/>
            <person name="Shen B."/>
        </authorList>
    </citation>
    <scope>NUCLEOTIDE SEQUENCE [LARGE SCALE GENOMIC DNA]</scope>
    <source>
        <strain evidence="11 12">NPDC053399</strain>
    </source>
</reference>
<comment type="caution">
    <text evidence="11">The sequence shown here is derived from an EMBL/GenBank/DDBJ whole genome shotgun (WGS) entry which is preliminary data.</text>
</comment>
<dbReference type="InterPro" id="IPR000719">
    <property type="entry name" value="Prot_kinase_dom"/>
</dbReference>
<dbReference type="InterPro" id="IPR017441">
    <property type="entry name" value="Protein_kinase_ATP_BS"/>
</dbReference>
<accession>A0ABW8C2W6</accession>
<dbReference type="GO" id="GO:0004674">
    <property type="term" value="F:protein serine/threonine kinase activity"/>
    <property type="evidence" value="ECO:0007669"/>
    <property type="project" value="UniProtKB-EC"/>
</dbReference>
<keyword evidence="3 11" id="KW-0808">Transferase</keyword>
<feature type="compositionally biased region" description="Low complexity" evidence="8">
    <location>
        <begin position="296"/>
        <end position="329"/>
    </location>
</feature>
<name>A0ABW8C2W6_9ACTN</name>
<evidence type="ECO:0000256" key="2">
    <source>
        <dbReference type="ARBA" id="ARBA00022527"/>
    </source>
</evidence>
<dbReference type="PROSITE" id="PS00108">
    <property type="entry name" value="PROTEIN_KINASE_ST"/>
    <property type="match status" value="1"/>
</dbReference>
<dbReference type="Pfam" id="PF00069">
    <property type="entry name" value="Pkinase"/>
    <property type="match status" value="1"/>
</dbReference>
<evidence type="ECO:0000256" key="5">
    <source>
        <dbReference type="ARBA" id="ARBA00022777"/>
    </source>
</evidence>
<keyword evidence="12" id="KW-1185">Reference proteome</keyword>
<evidence type="ECO:0000313" key="12">
    <source>
        <dbReference type="Proteomes" id="UP001614394"/>
    </source>
</evidence>
<organism evidence="11 12">
    <name type="scientific">Streptomyces fildesensis</name>
    <dbReference type="NCBI Taxonomy" id="375757"/>
    <lineage>
        <taxon>Bacteria</taxon>
        <taxon>Bacillati</taxon>
        <taxon>Actinomycetota</taxon>
        <taxon>Actinomycetes</taxon>
        <taxon>Kitasatosporales</taxon>
        <taxon>Streptomycetaceae</taxon>
        <taxon>Streptomyces</taxon>
    </lineage>
</organism>
<evidence type="ECO:0000313" key="11">
    <source>
        <dbReference type="EMBL" id="MFI9100760.1"/>
    </source>
</evidence>
<dbReference type="RefSeq" id="WP_399646345.1">
    <property type="nucleotide sequence ID" value="NZ_JBITYG010000002.1"/>
</dbReference>
<dbReference type="PANTHER" id="PTHR43289">
    <property type="entry name" value="MITOGEN-ACTIVATED PROTEIN KINASE KINASE KINASE 20-RELATED"/>
    <property type="match status" value="1"/>
</dbReference>
<keyword evidence="4 7" id="KW-0547">Nucleotide-binding</keyword>
<dbReference type="PANTHER" id="PTHR43289:SF6">
    <property type="entry name" value="SERINE_THREONINE-PROTEIN KINASE NEKL-3"/>
    <property type="match status" value="1"/>
</dbReference>
<evidence type="ECO:0000256" key="6">
    <source>
        <dbReference type="ARBA" id="ARBA00022840"/>
    </source>
</evidence>
<keyword evidence="9" id="KW-1133">Transmembrane helix</keyword>
<feature type="region of interest" description="Disordered" evidence="8">
    <location>
        <begin position="404"/>
        <end position="500"/>
    </location>
</feature>
<sequence>MTTGDTSGGELVGTVIAGRYRVTAQLGRGGMGVVCRAVDEVLGREVAVKVLRAYNDASGPELADLRARMQREARAAARIRHSGVITVHDVTEQQGLPVIVMELVEGPSLDDVLSENGAMDPREAAAIGAKVMDALDAAHRAGVLHRDVKPGNVLLDRSGRVVLTDFGIASVEAPDEGAMTKLTQDGVIVGSLDFLAPERAKGQEPGPASDIWALGMTLYAAVEGGSAFRRTSVWSTLNAIVGDPLPEPRQSGPLAPVLLALMAKEPADRPSADQARRMLETVAAGSGTKVPPASVAGAAPLRRPVPPAGAGAANASAGRPLTPASSPAEAAPPPGAAGYRPSAGLGGSGGPLVSPAGGRERRTEPLPSRRRNRGRITVAAAAAAVVLAGGGLAYALVGTGDSGGGGPKNHAAGSSRTPQGEANIAGEKADGKAGKKGGSKSSGASATSSHTSGKPTKQSGGASPSDAGSPSASGSKAGGAPSSPAAPSTSASAVSKSCTGWTHQDPHPGTYGYMTGSFHLTTGPYAACPDVAMAKSGAKVFYHCFVLNAYGHTWTYVRIDGTKTAGWMSNDNLTKQKGPAYHC</sequence>
<protein>
    <recommendedName>
        <fullName evidence="1">non-specific serine/threonine protein kinase</fullName>
        <ecNumber evidence="1">2.7.11.1</ecNumber>
    </recommendedName>
</protein>
<evidence type="ECO:0000256" key="7">
    <source>
        <dbReference type="PROSITE-ProRule" id="PRU10141"/>
    </source>
</evidence>
<dbReference type="SMART" id="SM00220">
    <property type="entry name" value="S_TKc"/>
    <property type="match status" value="1"/>
</dbReference>
<dbReference type="PROSITE" id="PS50011">
    <property type="entry name" value="PROTEIN_KINASE_DOM"/>
    <property type="match status" value="1"/>
</dbReference>
<evidence type="ECO:0000256" key="3">
    <source>
        <dbReference type="ARBA" id="ARBA00022679"/>
    </source>
</evidence>
<evidence type="ECO:0000256" key="1">
    <source>
        <dbReference type="ARBA" id="ARBA00012513"/>
    </source>
</evidence>
<keyword evidence="9" id="KW-0812">Transmembrane</keyword>
<keyword evidence="2" id="KW-0723">Serine/threonine-protein kinase</keyword>
<gene>
    <name evidence="11" type="ORF">ACIGXA_09545</name>
</gene>
<dbReference type="Gene3D" id="1.10.510.10">
    <property type="entry name" value="Transferase(Phosphotransferase) domain 1"/>
    <property type="match status" value="1"/>
</dbReference>
<evidence type="ECO:0000256" key="4">
    <source>
        <dbReference type="ARBA" id="ARBA00022741"/>
    </source>
</evidence>
<evidence type="ECO:0000256" key="9">
    <source>
        <dbReference type="SAM" id="Phobius"/>
    </source>
</evidence>
<feature type="domain" description="Protein kinase" evidence="10">
    <location>
        <begin position="20"/>
        <end position="282"/>
    </location>
</feature>
<keyword evidence="9" id="KW-0472">Membrane</keyword>
<dbReference type="Gene3D" id="3.30.200.20">
    <property type="entry name" value="Phosphorylase Kinase, domain 1"/>
    <property type="match status" value="1"/>
</dbReference>